<proteinExistence type="predicted"/>
<dbReference type="OMA" id="MCISINI"/>
<sequence length="129" mass="14851">MCARSRIVRTRGYARWLFVFLSSDKLNYFSETTFIIADIVTRMTQFHDASDLCWLESNYLSRLQQNRDQLSLLYIDLALKHYSELHHCFMCISINIQAVIARAAAHNINHLPPPQPGNIQKGLLAPSNT</sequence>
<evidence type="ECO:0000313" key="2">
    <source>
        <dbReference type="Proteomes" id="UP000002624"/>
    </source>
</evidence>
<evidence type="ECO:0000313" key="1">
    <source>
        <dbReference type="EMBL" id="EER44444.1"/>
    </source>
</evidence>
<organism evidence="1 2">
    <name type="scientific">Ajellomyces capsulatus (strain H143)</name>
    <name type="common">Darling's disease fungus</name>
    <name type="synonym">Histoplasma capsulatum</name>
    <dbReference type="NCBI Taxonomy" id="544712"/>
    <lineage>
        <taxon>Eukaryota</taxon>
        <taxon>Fungi</taxon>
        <taxon>Dikarya</taxon>
        <taxon>Ascomycota</taxon>
        <taxon>Pezizomycotina</taxon>
        <taxon>Eurotiomycetes</taxon>
        <taxon>Eurotiomycetidae</taxon>
        <taxon>Onygenales</taxon>
        <taxon>Ajellomycetaceae</taxon>
        <taxon>Histoplasma</taxon>
    </lineage>
</organism>
<accession>C6H3C9</accession>
<name>C6H3C9_AJECH</name>
<protein>
    <submittedName>
        <fullName evidence="1">Uncharacterized protein</fullName>
    </submittedName>
</protein>
<reference evidence="2" key="1">
    <citation type="submission" date="2009-05" db="EMBL/GenBank/DDBJ databases">
        <title>The genome sequence of Ajellomyces capsulatus strain H143.</title>
        <authorList>
            <person name="Champion M."/>
            <person name="Cuomo C.A."/>
            <person name="Ma L.-J."/>
            <person name="Henn M.R."/>
            <person name="Sil A."/>
            <person name="Goldman B."/>
            <person name="Young S.K."/>
            <person name="Kodira C.D."/>
            <person name="Zeng Q."/>
            <person name="Koehrsen M."/>
            <person name="Alvarado L."/>
            <person name="Berlin A.M."/>
            <person name="Borenstein D."/>
            <person name="Chen Z."/>
            <person name="Engels R."/>
            <person name="Freedman E."/>
            <person name="Gellesch M."/>
            <person name="Goldberg J."/>
            <person name="Griggs A."/>
            <person name="Gujja S."/>
            <person name="Heiman D.I."/>
            <person name="Hepburn T.A."/>
            <person name="Howarth C."/>
            <person name="Jen D."/>
            <person name="Larson L."/>
            <person name="Lewis B."/>
            <person name="Mehta T."/>
            <person name="Park D."/>
            <person name="Pearson M."/>
            <person name="Roberts A."/>
            <person name="Saif S."/>
            <person name="Shea T.D."/>
            <person name="Shenoy N."/>
            <person name="Sisk P."/>
            <person name="Stolte C."/>
            <person name="Sykes S."/>
            <person name="Walk T."/>
            <person name="White J."/>
            <person name="Yandava C."/>
            <person name="Klein B."/>
            <person name="McEwen J.G."/>
            <person name="Puccia R."/>
            <person name="Goldman G.H."/>
            <person name="Felipe M.S."/>
            <person name="Nino-Vega G."/>
            <person name="San-Blas G."/>
            <person name="Taylor J.W."/>
            <person name="Mendoza L."/>
            <person name="Galagan J.E."/>
            <person name="Nusbaum C."/>
            <person name="Birren B.W."/>
        </authorList>
    </citation>
    <scope>NUCLEOTIDE SEQUENCE [LARGE SCALE GENOMIC DNA]</scope>
    <source>
        <strain evidence="2">H143</strain>
    </source>
</reference>
<dbReference type="AlphaFoldDB" id="C6H3C9"/>
<gene>
    <name evidence="1" type="ORF">HCDG_00023</name>
</gene>
<dbReference type="EMBL" id="GG692419">
    <property type="protein sequence ID" value="EER44444.1"/>
    <property type="molecule type" value="Genomic_DNA"/>
</dbReference>
<dbReference type="Proteomes" id="UP000002624">
    <property type="component" value="Unassembled WGS sequence"/>
</dbReference>
<dbReference type="HOGENOM" id="CLU_1948229_0_0_1"/>
<dbReference type="VEuPathDB" id="FungiDB:HCDG_00023"/>